<dbReference type="AlphaFoldDB" id="A0A0S2M208"/>
<dbReference type="PANTHER" id="PTHR34351:SF1">
    <property type="entry name" value="SLR1927 PROTEIN"/>
    <property type="match status" value="1"/>
</dbReference>
<dbReference type="InterPro" id="IPR002881">
    <property type="entry name" value="DUF58"/>
</dbReference>
<dbReference type="Proteomes" id="UP000059574">
    <property type="component" value="Chromosome"/>
</dbReference>
<gene>
    <name evidence="4" type="ORF">AS189_16650</name>
</gene>
<accession>A0A0S2M208</accession>
<reference evidence="4 5" key="2">
    <citation type="journal article" date="2016" name="J. Biotechnol.">
        <title>Complete genome sequence of Arthrobacter alpinus ERGS4:06, a yellow pigmented bacterium tolerant to cold and radiations isolated from Sikkim Himalaya.</title>
        <authorList>
            <person name="Kumar R."/>
            <person name="Singh D."/>
            <person name="Swarnkar M.K."/>
            <person name="Singh A.K."/>
            <person name="Kumar S."/>
        </authorList>
    </citation>
    <scope>NUCLEOTIDE SEQUENCE [LARGE SCALE GENOMIC DNA]</scope>
    <source>
        <strain evidence="4 5">ERGS4:06</strain>
    </source>
</reference>
<evidence type="ECO:0000313" key="4">
    <source>
        <dbReference type="EMBL" id="ALO67813.1"/>
    </source>
</evidence>
<proteinExistence type="predicted"/>
<name>A0A0S2M208_9MICC</name>
<evidence type="ECO:0000256" key="1">
    <source>
        <dbReference type="SAM" id="MobiDB-lite"/>
    </source>
</evidence>
<reference evidence="5" key="1">
    <citation type="submission" date="2015-11" db="EMBL/GenBank/DDBJ databases">
        <authorList>
            <person name="Kumar R."/>
            <person name="Singh D."/>
            <person name="Swarnkar M.K."/>
            <person name="Singh A.K."/>
            <person name="Kumar S."/>
        </authorList>
    </citation>
    <scope>NUCLEOTIDE SEQUENCE [LARGE SCALE GENOMIC DNA]</scope>
    <source>
        <strain evidence="5">ERGS4:06</strain>
    </source>
</reference>
<dbReference type="PANTHER" id="PTHR34351">
    <property type="entry name" value="SLR1927 PROTEIN-RELATED"/>
    <property type="match status" value="1"/>
</dbReference>
<keyword evidence="2" id="KW-0472">Membrane</keyword>
<keyword evidence="2" id="KW-0812">Transmembrane</keyword>
<evidence type="ECO:0000313" key="5">
    <source>
        <dbReference type="Proteomes" id="UP000059574"/>
    </source>
</evidence>
<keyword evidence="2" id="KW-1133">Transmembrane helix</keyword>
<protein>
    <recommendedName>
        <fullName evidence="3">DUF58 domain-containing protein</fullName>
    </recommendedName>
</protein>
<evidence type="ECO:0000259" key="3">
    <source>
        <dbReference type="Pfam" id="PF01882"/>
    </source>
</evidence>
<feature type="region of interest" description="Disordered" evidence="1">
    <location>
        <begin position="242"/>
        <end position="281"/>
    </location>
</feature>
<feature type="domain" description="DUF58" evidence="3">
    <location>
        <begin position="194"/>
        <end position="237"/>
    </location>
</feature>
<dbReference type="EMBL" id="CP013200">
    <property type="protein sequence ID" value="ALO67813.1"/>
    <property type="molecule type" value="Genomic_DNA"/>
</dbReference>
<sequence>MLRGWLLLAAGALALLLALVLGRRDLLMLAIFCLALPGAACAGLLWFKPGFSVKRHISPGMARAGSAVSVVLEVRGQAPGGARARLTEELPYSFYTAPVFSFPNPIVPRGPVSRYHYEVVPPRRGVFAVGPLRAEFSDPFGVAFLKRILDDGGQLTVAPAAVELASISLSDGRGQDGSRTTKELAHASHDDAMTREYRSGDPLRRVHWPVTARQGKLMVRAEESVTAPEAAVVLDRRHHAFGDSHPFNQRTVPEGSGHAGERNASAGLGGAGFKKPTSSELHTTPTFEKAVSAVASITAHLLERGYSLRVLDHGGNPGFESSASAITPAVEDFSGSQGIFDVAAALAALELEGASGAIAGAAASESDSAPFGNTLAYKLHHGRRRGPLVAVTGLLDDAAALRLASIAESTQSAYALVLCQDVREVASALETLRGAGWHAGALTPSASLEEVWLQLDRSATFGLAP</sequence>
<evidence type="ECO:0000256" key="2">
    <source>
        <dbReference type="SAM" id="Phobius"/>
    </source>
</evidence>
<dbReference type="Pfam" id="PF01882">
    <property type="entry name" value="DUF58"/>
    <property type="match status" value="1"/>
</dbReference>
<feature type="transmembrane region" description="Helical" evidence="2">
    <location>
        <begin position="28"/>
        <end position="47"/>
    </location>
</feature>
<organism evidence="4 5">
    <name type="scientific">Arthrobacter alpinus</name>
    <dbReference type="NCBI Taxonomy" id="656366"/>
    <lineage>
        <taxon>Bacteria</taxon>
        <taxon>Bacillati</taxon>
        <taxon>Actinomycetota</taxon>
        <taxon>Actinomycetes</taxon>
        <taxon>Micrococcales</taxon>
        <taxon>Micrococcaceae</taxon>
        <taxon>Arthrobacter</taxon>
    </lineage>
</organism>